<gene>
    <name evidence="1" type="ORF">S01H4_05271</name>
</gene>
<dbReference type="GO" id="GO:0046657">
    <property type="term" value="P:folic acid catabolic process"/>
    <property type="evidence" value="ECO:0007669"/>
    <property type="project" value="TreeGrafter"/>
</dbReference>
<evidence type="ECO:0000313" key="1">
    <source>
        <dbReference type="EMBL" id="GAG70202.1"/>
    </source>
</evidence>
<dbReference type="AlphaFoldDB" id="X1AKZ0"/>
<dbReference type="InterPro" id="IPR052030">
    <property type="entry name" value="Peptidase_M20/M20A_hydrolases"/>
</dbReference>
<feature type="non-terminal residue" evidence="1">
    <location>
        <position position="163"/>
    </location>
</feature>
<dbReference type="Gene3D" id="3.40.630.10">
    <property type="entry name" value="Zn peptidases"/>
    <property type="match status" value="1"/>
</dbReference>
<dbReference type="PANTHER" id="PTHR30575">
    <property type="entry name" value="PEPTIDASE M20"/>
    <property type="match status" value="1"/>
</dbReference>
<comment type="caution">
    <text evidence="1">The sequence shown here is derived from an EMBL/GenBank/DDBJ whole genome shotgun (WGS) entry which is preliminary data.</text>
</comment>
<dbReference type="GO" id="GO:0016805">
    <property type="term" value="F:dipeptidase activity"/>
    <property type="evidence" value="ECO:0007669"/>
    <property type="project" value="TreeGrafter"/>
</dbReference>
<dbReference type="GO" id="GO:0071713">
    <property type="term" value="F:para-aminobenzoyl-glutamate hydrolase activity"/>
    <property type="evidence" value="ECO:0007669"/>
    <property type="project" value="TreeGrafter"/>
</dbReference>
<name>X1AKZ0_9ZZZZ</name>
<organism evidence="1">
    <name type="scientific">marine sediment metagenome</name>
    <dbReference type="NCBI Taxonomy" id="412755"/>
    <lineage>
        <taxon>unclassified sequences</taxon>
        <taxon>metagenomes</taxon>
        <taxon>ecological metagenomes</taxon>
    </lineage>
</organism>
<proteinExistence type="predicted"/>
<dbReference type="SUPFAM" id="SSF53187">
    <property type="entry name" value="Zn-dependent exopeptidases"/>
    <property type="match status" value="1"/>
</dbReference>
<dbReference type="EMBL" id="BART01001511">
    <property type="protein sequence ID" value="GAG70202.1"/>
    <property type="molecule type" value="Genomic_DNA"/>
</dbReference>
<evidence type="ECO:0008006" key="2">
    <source>
        <dbReference type="Google" id="ProtNLM"/>
    </source>
</evidence>
<dbReference type="GO" id="GO:0005737">
    <property type="term" value="C:cytoplasm"/>
    <property type="evidence" value="ECO:0007669"/>
    <property type="project" value="TreeGrafter"/>
</dbReference>
<reference evidence="1" key="1">
    <citation type="journal article" date="2014" name="Front. Microbiol.">
        <title>High frequency of phylogenetically diverse reductive dehalogenase-homologous genes in deep subseafloor sedimentary metagenomes.</title>
        <authorList>
            <person name="Kawai M."/>
            <person name="Futagami T."/>
            <person name="Toyoda A."/>
            <person name="Takaki Y."/>
            <person name="Nishi S."/>
            <person name="Hori S."/>
            <person name="Arai W."/>
            <person name="Tsubouchi T."/>
            <person name="Morono Y."/>
            <person name="Uchiyama I."/>
            <person name="Ito T."/>
            <person name="Fujiyama A."/>
            <person name="Inagaki F."/>
            <person name="Takami H."/>
        </authorList>
    </citation>
    <scope>NUCLEOTIDE SEQUENCE</scope>
    <source>
        <strain evidence="1">Expedition CK06-06</strain>
    </source>
</reference>
<dbReference type="PANTHER" id="PTHR30575:SF0">
    <property type="entry name" value="XAA-ARG DIPEPTIDASE"/>
    <property type="match status" value="1"/>
</dbReference>
<accession>X1AKZ0</accession>
<sequence>MKMNAKENILSYLDEKQELLANLAKDIWDHPQIALQETYAAKESADLLQKEGFSITKDIRNMPTAFIALWGKGKPIIGILGEYDALPGLSQKISTKKEPIEDGKPGHGCGHNLLGVGSLGATLAIKEAMKNNDIKGTIRYYGCPAEETLVGKVFMAKSGIFDD</sequence>
<protein>
    <recommendedName>
        <fullName evidence="2">Peptidase M20 dimerisation domain-containing protein</fullName>
    </recommendedName>
</protein>